<keyword evidence="1 4" id="KW-0349">Heme</keyword>
<dbReference type="Pfam" id="PF13442">
    <property type="entry name" value="Cytochrome_CBB3"/>
    <property type="match status" value="1"/>
</dbReference>
<evidence type="ECO:0000313" key="7">
    <source>
        <dbReference type="EMBL" id="MCI4681316.1"/>
    </source>
</evidence>
<sequence>MFKGVVLGLIIALIVGAGVGYIAVVSGAIPANADAEPGPFEHWLASTSLRATLESQAPKGANPVAQTDANLIEGIRLYGQNCAICHGSAKGKNAASWIAKGEYPAPPQLASDGVEDDPEGWTFWKIKHGVRLTGMPSWKDALNDKQIWTLALFLKNMDKLPAAADAEWKALPAPSPGPASPANSAPPR</sequence>
<evidence type="ECO:0000259" key="6">
    <source>
        <dbReference type="PROSITE" id="PS51007"/>
    </source>
</evidence>
<keyword evidence="3 4" id="KW-0408">Iron</keyword>
<dbReference type="Proteomes" id="UP001139104">
    <property type="component" value="Unassembled WGS sequence"/>
</dbReference>
<keyword evidence="8" id="KW-1185">Reference proteome</keyword>
<dbReference type="SUPFAM" id="SSF46626">
    <property type="entry name" value="Cytochrome c"/>
    <property type="match status" value="1"/>
</dbReference>
<dbReference type="PROSITE" id="PS51007">
    <property type="entry name" value="CYTC"/>
    <property type="match status" value="1"/>
</dbReference>
<keyword evidence="2 4" id="KW-0479">Metal-binding</keyword>
<feature type="domain" description="Cytochrome c" evidence="6">
    <location>
        <begin position="69"/>
        <end position="158"/>
    </location>
</feature>
<feature type="compositionally biased region" description="Pro residues" evidence="5">
    <location>
        <begin position="173"/>
        <end position="188"/>
    </location>
</feature>
<comment type="caution">
    <text evidence="7">The sequence shown here is derived from an EMBL/GenBank/DDBJ whole genome shotgun (WGS) entry which is preliminary data.</text>
</comment>
<accession>A0ABS9Z2K3</accession>
<feature type="region of interest" description="Disordered" evidence="5">
    <location>
        <begin position="169"/>
        <end position="188"/>
    </location>
</feature>
<organism evidence="7 8">
    <name type="scientific">Candidatus Rhodoblastus alkanivorans</name>
    <dbReference type="NCBI Taxonomy" id="2954117"/>
    <lineage>
        <taxon>Bacteria</taxon>
        <taxon>Pseudomonadati</taxon>
        <taxon>Pseudomonadota</taxon>
        <taxon>Alphaproteobacteria</taxon>
        <taxon>Hyphomicrobiales</taxon>
        <taxon>Rhodoblastaceae</taxon>
        <taxon>Rhodoblastus</taxon>
    </lineage>
</organism>
<evidence type="ECO:0000256" key="2">
    <source>
        <dbReference type="ARBA" id="ARBA00022723"/>
    </source>
</evidence>
<reference evidence="7" key="1">
    <citation type="journal article" date="2022" name="ISME J.">
        <title>Identification of active gaseous-alkane degraders at natural gas seeps.</title>
        <authorList>
            <person name="Farhan Ul Haque M."/>
            <person name="Hernandez M."/>
            <person name="Crombie A.T."/>
            <person name="Murrell J.C."/>
        </authorList>
    </citation>
    <scope>NUCLEOTIDE SEQUENCE</scope>
    <source>
        <strain evidence="7">PC2</strain>
    </source>
</reference>
<name>A0ABS9Z2K3_9HYPH</name>
<evidence type="ECO:0000256" key="1">
    <source>
        <dbReference type="ARBA" id="ARBA00022617"/>
    </source>
</evidence>
<dbReference type="InterPro" id="IPR009056">
    <property type="entry name" value="Cyt_c-like_dom"/>
</dbReference>
<evidence type="ECO:0000256" key="4">
    <source>
        <dbReference type="PROSITE-ProRule" id="PRU00433"/>
    </source>
</evidence>
<evidence type="ECO:0000256" key="3">
    <source>
        <dbReference type="ARBA" id="ARBA00023004"/>
    </source>
</evidence>
<proteinExistence type="predicted"/>
<evidence type="ECO:0000256" key="5">
    <source>
        <dbReference type="SAM" id="MobiDB-lite"/>
    </source>
</evidence>
<evidence type="ECO:0000313" key="8">
    <source>
        <dbReference type="Proteomes" id="UP001139104"/>
    </source>
</evidence>
<dbReference type="InterPro" id="IPR036909">
    <property type="entry name" value="Cyt_c-like_dom_sf"/>
</dbReference>
<gene>
    <name evidence="7" type="ORF">K2U94_00775</name>
</gene>
<dbReference type="RefSeq" id="WP_243065388.1">
    <property type="nucleotide sequence ID" value="NZ_JAIVFK010000070.1"/>
</dbReference>
<dbReference type="Gene3D" id="1.10.760.10">
    <property type="entry name" value="Cytochrome c-like domain"/>
    <property type="match status" value="1"/>
</dbReference>
<dbReference type="EMBL" id="JAIVFP010000001">
    <property type="protein sequence ID" value="MCI4681316.1"/>
    <property type="molecule type" value="Genomic_DNA"/>
</dbReference>
<protein>
    <submittedName>
        <fullName evidence="7">C-type cytochrome</fullName>
    </submittedName>
</protein>